<proteinExistence type="predicted"/>
<gene>
    <name evidence="2" type="ORF">GCM10010412_027220</name>
</gene>
<dbReference type="Proteomes" id="UP001501666">
    <property type="component" value="Unassembled WGS sequence"/>
</dbReference>
<evidence type="ECO:0000256" key="1">
    <source>
        <dbReference type="SAM" id="MobiDB-lite"/>
    </source>
</evidence>
<evidence type="ECO:0000313" key="3">
    <source>
        <dbReference type="Proteomes" id="UP001501666"/>
    </source>
</evidence>
<keyword evidence="3" id="KW-1185">Reference proteome</keyword>
<reference evidence="2 3" key="1">
    <citation type="journal article" date="2019" name="Int. J. Syst. Evol. Microbiol.">
        <title>The Global Catalogue of Microorganisms (GCM) 10K type strain sequencing project: providing services to taxonomists for standard genome sequencing and annotation.</title>
        <authorList>
            <consortium name="The Broad Institute Genomics Platform"/>
            <consortium name="The Broad Institute Genome Sequencing Center for Infectious Disease"/>
            <person name="Wu L."/>
            <person name="Ma J."/>
        </authorList>
    </citation>
    <scope>NUCLEOTIDE SEQUENCE [LARGE SCALE GENOMIC DNA]</scope>
    <source>
        <strain evidence="2 3">JCM 6835</strain>
    </source>
</reference>
<accession>A0ABN3RNT6</accession>
<organism evidence="2 3">
    <name type="scientific">Nonomuraea recticatena</name>
    <dbReference type="NCBI Taxonomy" id="46178"/>
    <lineage>
        <taxon>Bacteria</taxon>
        <taxon>Bacillati</taxon>
        <taxon>Actinomycetota</taxon>
        <taxon>Actinomycetes</taxon>
        <taxon>Streptosporangiales</taxon>
        <taxon>Streptosporangiaceae</taxon>
        <taxon>Nonomuraea</taxon>
    </lineage>
</organism>
<name>A0ABN3RNT6_9ACTN</name>
<evidence type="ECO:0000313" key="2">
    <source>
        <dbReference type="EMBL" id="GAA2656910.1"/>
    </source>
</evidence>
<feature type="region of interest" description="Disordered" evidence="1">
    <location>
        <begin position="26"/>
        <end position="46"/>
    </location>
</feature>
<sequence>MREHETPVGGEGDVELQRMDAHLHGVAQPGKGVLGPEPSRTPMTVNFDMHIGDLTAMARW</sequence>
<dbReference type="EMBL" id="BAAATE010000005">
    <property type="protein sequence ID" value="GAA2656910.1"/>
    <property type="molecule type" value="Genomic_DNA"/>
</dbReference>
<comment type="caution">
    <text evidence="2">The sequence shown here is derived from an EMBL/GenBank/DDBJ whole genome shotgun (WGS) entry which is preliminary data.</text>
</comment>
<protein>
    <submittedName>
        <fullName evidence="2">Uncharacterized protein</fullName>
    </submittedName>
</protein>